<reference evidence="2 3" key="1">
    <citation type="submission" date="2020-09" db="EMBL/GenBank/DDBJ databases">
        <title>De no assembly of potato wild relative species, Solanum commersonii.</title>
        <authorList>
            <person name="Cho K."/>
        </authorList>
    </citation>
    <scope>NUCLEOTIDE SEQUENCE [LARGE SCALE GENOMIC DNA]</scope>
    <source>
        <strain evidence="2">LZ3.2</strain>
        <tissue evidence="2">Leaf</tissue>
    </source>
</reference>
<keyword evidence="3" id="KW-1185">Reference proteome</keyword>
<organism evidence="2 3">
    <name type="scientific">Solanum commersonii</name>
    <name type="common">Commerson's wild potato</name>
    <name type="synonym">Commerson's nightshade</name>
    <dbReference type="NCBI Taxonomy" id="4109"/>
    <lineage>
        <taxon>Eukaryota</taxon>
        <taxon>Viridiplantae</taxon>
        <taxon>Streptophyta</taxon>
        <taxon>Embryophyta</taxon>
        <taxon>Tracheophyta</taxon>
        <taxon>Spermatophyta</taxon>
        <taxon>Magnoliopsida</taxon>
        <taxon>eudicotyledons</taxon>
        <taxon>Gunneridae</taxon>
        <taxon>Pentapetalae</taxon>
        <taxon>asterids</taxon>
        <taxon>lamiids</taxon>
        <taxon>Solanales</taxon>
        <taxon>Solanaceae</taxon>
        <taxon>Solanoideae</taxon>
        <taxon>Solaneae</taxon>
        <taxon>Solanum</taxon>
    </lineage>
</organism>
<gene>
    <name evidence="2" type="ORF">H5410_052813</name>
</gene>
<dbReference type="EMBL" id="JACXVP010000010">
    <property type="protein sequence ID" value="KAG5582186.1"/>
    <property type="molecule type" value="Genomic_DNA"/>
</dbReference>
<sequence>MQMSLGGDDPEDIPGSISSTLELIIHDTHLFVVPFGTANPQQYYPNYRQPVGASSTSQTLAPRRYEDLNLQAIHRPRSLSAGRISDGTPSPTSTSP</sequence>
<protein>
    <submittedName>
        <fullName evidence="2">Uncharacterized protein</fullName>
    </submittedName>
</protein>
<feature type="region of interest" description="Disordered" evidence="1">
    <location>
        <begin position="73"/>
        <end position="96"/>
    </location>
</feature>
<accession>A0A9J5X2L2</accession>
<dbReference type="Proteomes" id="UP000824120">
    <property type="component" value="Chromosome 10"/>
</dbReference>
<name>A0A9J5X2L2_SOLCO</name>
<evidence type="ECO:0000313" key="2">
    <source>
        <dbReference type="EMBL" id="KAG5582186.1"/>
    </source>
</evidence>
<evidence type="ECO:0000313" key="3">
    <source>
        <dbReference type="Proteomes" id="UP000824120"/>
    </source>
</evidence>
<proteinExistence type="predicted"/>
<comment type="caution">
    <text evidence="2">The sequence shown here is derived from an EMBL/GenBank/DDBJ whole genome shotgun (WGS) entry which is preliminary data.</text>
</comment>
<dbReference type="AlphaFoldDB" id="A0A9J5X2L2"/>
<evidence type="ECO:0000256" key="1">
    <source>
        <dbReference type="SAM" id="MobiDB-lite"/>
    </source>
</evidence>